<dbReference type="InterPro" id="IPR014710">
    <property type="entry name" value="RmlC-like_jellyroll"/>
</dbReference>
<evidence type="ECO:0000313" key="3">
    <source>
        <dbReference type="Proteomes" id="UP000244080"/>
    </source>
</evidence>
<dbReference type="CDD" id="cd20292">
    <property type="entry name" value="cupin_QdtA-like"/>
    <property type="match status" value="1"/>
</dbReference>
<reference evidence="2 3" key="1">
    <citation type="submission" date="2017-11" db="EMBL/GenBank/DDBJ databases">
        <title>Population delineation of vibrios coincides with oyster pathogenicity.</title>
        <authorList>
            <person name="Bruto M."/>
            <person name="Labreuche Y."/>
            <person name="James A."/>
            <person name="Piel D."/>
            <person name="Chenivesse S."/>
            <person name="Petton B."/>
            <person name="Polz M.F."/>
            <person name="Le Roux F."/>
        </authorList>
    </citation>
    <scope>NUCLEOTIDE SEQUENCE [LARGE SCALE GENOMIC DNA]</scope>
    <source>
        <strain evidence="2 3">1F_55</strain>
    </source>
</reference>
<dbReference type="Pfam" id="PF05523">
    <property type="entry name" value="FdtA"/>
    <property type="match status" value="1"/>
</dbReference>
<gene>
    <name evidence="2" type="ORF">CWO36_20245</name>
</gene>
<accession>A0A2T5E6U7</accession>
<dbReference type="Gene3D" id="2.60.120.10">
    <property type="entry name" value="Jelly Rolls"/>
    <property type="match status" value="1"/>
</dbReference>
<dbReference type="EMBL" id="PIGA01000041">
    <property type="protein sequence ID" value="PTP15039.1"/>
    <property type="molecule type" value="Genomic_DNA"/>
</dbReference>
<dbReference type="Proteomes" id="UP000244080">
    <property type="component" value="Unassembled WGS sequence"/>
</dbReference>
<dbReference type="RefSeq" id="WP_017085925.1">
    <property type="nucleotide sequence ID" value="NZ_CAWNZY010000053.1"/>
</dbReference>
<protein>
    <submittedName>
        <fullName evidence="2">WxcM-like domain-containing protein</fullName>
    </submittedName>
</protein>
<dbReference type="AlphaFoldDB" id="A0A2T5E6U7"/>
<organism evidence="2 3">
    <name type="scientific">Vibrio splendidus</name>
    <dbReference type="NCBI Taxonomy" id="29497"/>
    <lineage>
        <taxon>Bacteria</taxon>
        <taxon>Pseudomonadati</taxon>
        <taxon>Pseudomonadota</taxon>
        <taxon>Gammaproteobacteria</taxon>
        <taxon>Vibrionales</taxon>
        <taxon>Vibrionaceae</taxon>
        <taxon>Vibrio</taxon>
    </lineage>
</organism>
<proteinExistence type="predicted"/>
<dbReference type="InterPro" id="IPR008894">
    <property type="entry name" value="QdtA_cupin_dom"/>
</dbReference>
<dbReference type="InterPro" id="IPR011051">
    <property type="entry name" value="RmlC_Cupin_sf"/>
</dbReference>
<dbReference type="SUPFAM" id="SSF51182">
    <property type="entry name" value="RmlC-like cupins"/>
    <property type="match status" value="1"/>
</dbReference>
<sequence length="136" mass="15893">MNVQLIPLQSHGDSRGSLVSLETHKNIPFDIKRVYYIFDTEKNVERGFHAHKDLKQLAIVVSGSCRFRLDDGKERISVYLDNPSQGLYIDSCIWREMYDFSKDCVLVVLASNHYDEADYIRDYEQFTRYVNESSSK</sequence>
<name>A0A2T5E6U7_VIBSP</name>
<comment type="caution">
    <text evidence="2">The sequence shown here is derived from an EMBL/GenBank/DDBJ whole genome shotgun (WGS) entry which is preliminary data.</text>
</comment>
<evidence type="ECO:0000313" key="2">
    <source>
        <dbReference type="EMBL" id="PTP15039.1"/>
    </source>
</evidence>
<feature type="domain" description="Sugar 3,4-ketoisomerase QdtA cupin" evidence="1">
    <location>
        <begin position="1"/>
        <end position="130"/>
    </location>
</feature>
<evidence type="ECO:0000259" key="1">
    <source>
        <dbReference type="Pfam" id="PF05523"/>
    </source>
</evidence>